<reference evidence="3" key="1">
    <citation type="submission" date="2023-07" db="EMBL/GenBank/DDBJ databases">
        <title>Christiangramia sp. SM2212., a novel bacterium of the family Flavobacteriaceae isolated from the sea sediment.</title>
        <authorList>
            <person name="Wang J."/>
            <person name="Zhang X."/>
        </authorList>
    </citation>
    <scope>NUCLEOTIDE SEQUENCE [LARGE SCALE GENOMIC DNA]</scope>
    <source>
        <strain evidence="3">SM2212</strain>
    </source>
</reference>
<dbReference type="EMBL" id="JAVJIU010000004">
    <property type="protein sequence ID" value="MDR5591215.1"/>
    <property type="molecule type" value="Genomic_DNA"/>
</dbReference>
<evidence type="ECO:0000313" key="3">
    <source>
        <dbReference type="Proteomes" id="UP001257234"/>
    </source>
</evidence>
<protein>
    <submittedName>
        <fullName evidence="2">DUF2490 domain-containing protein</fullName>
    </submittedName>
</protein>
<comment type="caution">
    <text evidence="2">The sequence shown here is derived from an EMBL/GenBank/DDBJ whole genome shotgun (WGS) entry which is preliminary data.</text>
</comment>
<name>A0ABU1ES58_9FLAO</name>
<dbReference type="Proteomes" id="UP001257234">
    <property type="component" value="Unassembled WGS sequence"/>
</dbReference>
<keyword evidence="3" id="KW-1185">Reference proteome</keyword>
<proteinExistence type="predicted"/>
<dbReference type="Pfam" id="PF10677">
    <property type="entry name" value="DUF2490"/>
    <property type="match status" value="1"/>
</dbReference>
<dbReference type="InterPro" id="IPR019619">
    <property type="entry name" value="DUF2490"/>
</dbReference>
<dbReference type="RefSeq" id="WP_309562081.1">
    <property type="nucleotide sequence ID" value="NZ_JAVJIU010000004.1"/>
</dbReference>
<feature type="chain" id="PRO_5045291313" evidence="1">
    <location>
        <begin position="21"/>
        <end position="229"/>
    </location>
</feature>
<accession>A0ABU1ES58</accession>
<gene>
    <name evidence="2" type="ORF">RE431_11255</name>
</gene>
<organism evidence="2 3">
    <name type="scientific">Christiangramia sediminicola</name>
    <dbReference type="NCBI Taxonomy" id="3073267"/>
    <lineage>
        <taxon>Bacteria</taxon>
        <taxon>Pseudomonadati</taxon>
        <taxon>Bacteroidota</taxon>
        <taxon>Flavobacteriia</taxon>
        <taxon>Flavobacteriales</taxon>
        <taxon>Flavobacteriaceae</taxon>
        <taxon>Christiangramia</taxon>
    </lineage>
</organism>
<feature type="signal peptide" evidence="1">
    <location>
        <begin position="1"/>
        <end position="20"/>
    </location>
</feature>
<keyword evidence="1" id="KW-0732">Signal</keyword>
<sequence>MKKYISFLILLLVLSINASAQVNEDKLGAWYMYFWDVNFKESKFGLEGDIQYRNWDLIGDLEQLLLRGGATYSPNSNIKLTLGYAHITTGEFGDSNETSAESRIYQQVLLPHKISTRFYLKHRFRYEQRWVDGQDFRTRYRYNLFLNIPLNQANLNKNAIYLAFYNELFINGERSIGDGRSVEIFDRNRLYGALGYSIKDNLKLQLGFMEQTTNTLSKGQLQLSLHHSF</sequence>
<evidence type="ECO:0000256" key="1">
    <source>
        <dbReference type="SAM" id="SignalP"/>
    </source>
</evidence>
<evidence type="ECO:0000313" key="2">
    <source>
        <dbReference type="EMBL" id="MDR5591215.1"/>
    </source>
</evidence>